<evidence type="ECO:0000313" key="9">
    <source>
        <dbReference type="Proteomes" id="UP000018468"/>
    </source>
</evidence>
<dbReference type="GO" id="GO:0002118">
    <property type="term" value="P:aggressive behavior"/>
    <property type="evidence" value="ECO:0007669"/>
    <property type="project" value="Ensembl"/>
</dbReference>
<dbReference type="InterPro" id="IPR006634">
    <property type="entry name" value="TLC-dom"/>
</dbReference>
<feature type="transmembrane region" description="Helical" evidence="6">
    <location>
        <begin position="160"/>
        <end position="182"/>
    </location>
</feature>
<dbReference type="PANTHER" id="PTHR13439">
    <property type="entry name" value="CT120 PROTEIN"/>
    <property type="match status" value="1"/>
</dbReference>
<dbReference type="STRING" id="7918.ENSLOCP00000021300"/>
<evidence type="ECO:0000313" key="8">
    <source>
        <dbReference type="Ensembl" id="ENSLOCP00000021300.1"/>
    </source>
</evidence>
<dbReference type="AlphaFoldDB" id="W5NKZ1"/>
<evidence type="ECO:0000256" key="6">
    <source>
        <dbReference type="SAM" id="Phobius"/>
    </source>
</evidence>
<dbReference type="eggNOG" id="KOG4561">
    <property type="taxonomic scope" value="Eukaryota"/>
</dbReference>
<dbReference type="GO" id="GO:0007399">
    <property type="term" value="P:nervous system development"/>
    <property type="evidence" value="ECO:0000318"/>
    <property type="project" value="GO_Central"/>
</dbReference>
<dbReference type="GO" id="GO:0035641">
    <property type="term" value="P:locomotory exploration behavior"/>
    <property type="evidence" value="ECO:0007669"/>
    <property type="project" value="Ensembl"/>
</dbReference>
<dbReference type="OMA" id="FFRTFDL"/>
<proteinExistence type="predicted"/>
<reference evidence="9" key="1">
    <citation type="submission" date="2011-12" db="EMBL/GenBank/DDBJ databases">
        <title>The Draft Genome of Lepisosteus oculatus.</title>
        <authorList>
            <consortium name="The Broad Institute Genome Assembly &amp; Analysis Group"/>
            <consortium name="Computational R&amp;D Group"/>
            <consortium name="and Sequencing Platform"/>
            <person name="Di Palma F."/>
            <person name="Alfoldi J."/>
            <person name="Johnson J."/>
            <person name="Berlin A."/>
            <person name="Gnerre S."/>
            <person name="Jaffe D."/>
            <person name="MacCallum I."/>
            <person name="Young S."/>
            <person name="Walker B.J."/>
            <person name="Lander E.S."/>
            <person name="Lindblad-Toh K."/>
        </authorList>
    </citation>
    <scope>NUCLEOTIDE SEQUENCE [LARGE SCALE GENOMIC DNA]</scope>
</reference>
<feature type="transmembrane region" description="Helical" evidence="6">
    <location>
        <begin position="64"/>
        <end position="84"/>
    </location>
</feature>
<feature type="transmembrane region" description="Helical" evidence="6">
    <location>
        <begin position="29"/>
        <end position="52"/>
    </location>
</feature>
<evidence type="ECO:0000256" key="1">
    <source>
        <dbReference type="ARBA" id="ARBA00004141"/>
    </source>
</evidence>
<dbReference type="PANTHER" id="PTHR13439:SF7">
    <property type="entry name" value="PROTEIN CLN8"/>
    <property type="match status" value="1"/>
</dbReference>
<feature type="domain" description="TLC" evidence="7">
    <location>
        <begin position="64"/>
        <end position="264"/>
    </location>
</feature>
<dbReference type="PROSITE" id="PS50922">
    <property type="entry name" value="TLC"/>
    <property type="match status" value="1"/>
</dbReference>
<dbReference type="InterPro" id="IPR050846">
    <property type="entry name" value="TLCD"/>
</dbReference>
<feature type="transmembrane region" description="Helical" evidence="6">
    <location>
        <begin position="104"/>
        <end position="123"/>
    </location>
</feature>
<reference evidence="8" key="2">
    <citation type="submission" date="2025-08" db="UniProtKB">
        <authorList>
            <consortium name="Ensembl"/>
        </authorList>
    </citation>
    <scope>IDENTIFICATION</scope>
</reference>
<name>W5NKZ1_LEPOC</name>
<dbReference type="GO" id="GO:0010506">
    <property type="term" value="P:regulation of autophagy"/>
    <property type="evidence" value="ECO:0007669"/>
    <property type="project" value="Ensembl"/>
</dbReference>
<dbReference type="GO" id="GO:0097001">
    <property type="term" value="F:ceramide binding"/>
    <property type="evidence" value="ECO:0000318"/>
    <property type="project" value="GO_Central"/>
</dbReference>
<evidence type="ECO:0000256" key="2">
    <source>
        <dbReference type="ARBA" id="ARBA00022692"/>
    </source>
</evidence>
<dbReference type="GO" id="GO:0055088">
    <property type="term" value="P:lipid homeostasis"/>
    <property type="evidence" value="ECO:0000318"/>
    <property type="project" value="GO_Central"/>
</dbReference>
<keyword evidence="4 5" id="KW-0472">Membrane</keyword>
<evidence type="ECO:0000256" key="3">
    <source>
        <dbReference type="ARBA" id="ARBA00022989"/>
    </source>
</evidence>
<feature type="transmembrane region" description="Helical" evidence="6">
    <location>
        <begin position="234"/>
        <end position="251"/>
    </location>
</feature>
<dbReference type="FunCoup" id="W5NKZ1">
    <property type="interactions" value="1035"/>
</dbReference>
<dbReference type="Ensembl" id="ENSLOCT00000021336.1">
    <property type="protein sequence ID" value="ENSLOCP00000021300.1"/>
    <property type="gene ID" value="ENSLOCG00000017223.1"/>
</dbReference>
<organism evidence="8 9">
    <name type="scientific">Lepisosteus oculatus</name>
    <name type="common">Spotted gar</name>
    <dbReference type="NCBI Taxonomy" id="7918"/>
    <lineage>
        <taxon>Eukaryota</taxon>
        <taxon>Metazoa</taxon>
        <taxon>Chordata</taxon>
        <taxon>Craniata</taxon>
        <taxon>Vertebrata</taxon>
        <taxon>Euteleostomi</taxon>
        <taxon>Actinopterygii</taxon>
        <taxon>Neopterygii</taxon>
        <taxon>Holostei</taxon>
        <taxon>Semionotiformes</taxon>
        <taxon>Lepisosteidae</taxon>
        <taxon>Lepisosteus</taxon>
    </lineage>
</organism>
<dbReference type="EMBL" id="AHAT01032630">
    <property type="status" value="NOT_ANNOTATED_CDS"/>
    <property type="molecule type" value="Genomic_DNA"/>
</dbReference>
<dbReference type="GO" id="GO:0050890">
    <property type="term" value="P:cognition"/>
    <property type="evidence" value="ECO:0007669"/>
    <property type="project" value="Ensembl"/>
</dbReference>
<keyword evidence="2 5" id="KW-0812">Transmembrane</keyword>
<reference evidence="8" key="3">
    <citation type="submission" date="2025-09" db="UniProtKB">
        <authorList>
            <consortium name="Ensembl"/>
        </authorList>
    </citation>
    <scope>IDENTIFICATION</scope>
</reference>
<dbReference type="Pfam" id="PF03798">
    <property type="entry name" value="TRAM_LAG1_CLN8"/>
    <property type="match status" value="1"/>
</dbReference>
<feature type="transmembrane region" description="Helical" evidence="6">
    <location>
        <begin position="194"/>
        <end position="214"/>
    </location>
</feature>
<dbReference type="EMBL" id="AHAT01032631">
    <property type="status" value="NOT_ANNOTATED_CDS"/>
    <property type="molecule type" value="Genomic_DNA"/>
</dbReference>
<dbReference type="SMART" id="SM00724">
    <property type="entry name" value="TLC"/>
    <property type="match status" value="1"/>
</dbReference>
<dbReference type="InParanoid" id="W5NKZ1"/>
<evidence type="ECO:0000256" key="5">
    <source>
        <dbReference type="PROSITE-ProRule" id="PRU00205"/>
    </source>
</evidence>
<sequence length="290" mass="33380">RIMTSDQESTVLSGVFDMDYSSWDVRYRIIALGFVFYSAVFLVAHVISLCCSQTYCSLTAKEKLFWDLAATRAVFGIQSVFAGLWALMLDSEVSADKVRGQEDWSWFSILTATAFFSFENVALHGSNAVFRSFDLPLAVHHFFALAGFLGAVIWDHVGHYFPMVTLLLEMSTPFTCISWMLLKAGWAKTLFWKVNQWLMIHLFHCRMVLTYYMWWVSWCHWDAMRQHIPLLQRIIFFTGLALLTVIINPIWTHKKTMQLLNPVDWNFGNKPAPVNGPGSSRKQHPSKKSD</sequence>
<dbReference type="GO" id="GO:0016020">
    <property type="term" value="C:membrane"/>
    <property type="evidence" value="ECO:0007669"/>
    <property type="project" value="UniProtKB-SubCell"/>
</dbReference>
<comment type="subcellular location">
    <subcellularLocation>
        <location evidence="1">Membrane</location>
        <topology evidence="1">Multi-pass membrane protein</topology>
    </subcellularLocation>
</comment>
<dbReference type="GO" id="GO:0050727">
    <property type="term" value="P:regulation of inflammatory response"/>
    <property type="evidence" value="ECO:0007669"/>
    <property type="project" value="Ensembl"/>
</dbReference>
<feature type="transmembrane region" description="Helical" evidence="6">
    <location>
        <begin position="135"/>
        <end position="154"/>
    </location>
</feature>
<dbReference type="GO" id="GO:0006644">
    <property type="term" value="P:phospholipid metabolic process"/>
    <property type="evidence" value="ECO:0000318"/>
    <property type="project" value="GO_Central"/>
</dbReference>
<dbReference type="HOGENOM" id="CLU_951678_0_0_1"/>
<accession>W5NKZ1</accession>
<dbReference type="GO" id="GO:0099610">
    <property type="term" value="P:action potential initiation"/>
    <property type="evidence" value="ECO:0007669"/>
    <property type="project" value="Ensembl"/>
</dbReference>
<dbReference type="GO" id="GO:0005783">
    <property type="term" value="C:endoplasmic reticulum"/>
    <property type="evidence" value="ECO:0000318"/>
    <property type="project" value="GO_Central"/>
</dbReference>
<dbReference type="Bgee" id="ENSLOCG00000017223">
    <property type="expression patterns" value="Expressed in ovary and 13 other cell types or tissues"/>
</dbReference>
<keyword evidence="9" id="KW-1185">Reference proteome</keyword>
<dbReference type="GeneTree" id="ENSGT01010000222313"/>
<dbReference type="GO" id="GO:0035176">
    <property type="term" value="P:social behavior"/>
    <property type="evidence" value="ECO:0007669"/>
    <property type="project" value="Ensembl"/>
</dbReference>
<keyword evidence="3 6" id="KW-1133">Transmembrane helix</keyword>
<protein>
    <submittedName>
        <fullName evidence="8">CLN8 transmembrane ER and ERGIC protein</fullName>
    </submittedName>
</protein>
<evidence type="ECO:0000256" key="4">
    <source>
        <dbReference type="ARBA" id="ARBA00023136"/>
    </source>
</evidence>
<dbReference type="Proteomes" id="UP000018468">
    <property type="component" value="Linkage group LG1"/>
</dbReference>
<evidence type="ECO:0000259" key="7">
    <source>
        <dbReference type="PROSITE" id="PS50922"/>
    </source>
</evidence>